<dbReference type="InParanoid" id="B3S8S7"/>
<dbReference type="Proteomes" id="UP000009022">
    <property type="component" value="Unassembled WGS sequence"/>
</dbReference>
<dbReference type="InterPro" id="IPR013083">
    <property type="entry name" value="Znf_RING/FYVE/PHD"/>
</dbReference>
<evidence type="ECO:0000313" key="2">
    <source>
        <dbReference type="Proteomes" id="UP000009022"/>
    </source>
</evidence>
<sequence length="187" mass="21686">MIPMAKSRKSVAVSVYVELCRLLTQPPSETSCSELLESCRRFQQLMICTWCRRLVVFPVKSKLCCHYVCKHCRWTGRNQTALCQSCNNRERFENAVDEECKSLVKCFNCLAKYVSAIVDDLVGNAKTKIQLNQLLIQIQEDYRCEDEIFHSMDAMDEESNRKKRRGDTEFLIDALSPKERINLSTLD</sequence>
<proteinExistence type="predicted"/>
<accession>B3S8S7</accession>
<dbReference type="RefSeq" id="XP_002116649.1">
    <property type="nucleotide sequence ID" value="XM_002116613.1"/>
</dbReference>
<reference evidence="1 2" key="1">
    <citation type="journal article" date="2008" name="Nature">
        <title>The Trichoplax genome and the nature of placozoans.</title>
        <authorList>
            <person name="Srivastava M."/>
            <person name="Begovic E."/>
            <person name="Chapman J."/>
            <person name="Putnam N.H."/>
            <person name="Hellsten U."/>
            <person name="Kawashima T."/>
            <person name="Kuo A."/>
            <person name="Mitros T."/>
            <person name="Salamov A."/>
            <person name="Carpenter M.L."/>
            <person name="Signorovitch A.Y."/>
            <person name="Moreno M.A."/>
            <person name="Kamm K."/>
            <person name="Grimwood J."/>
            <person name="Schmutz J."/>
            <person name="Shapiro H."/>
            <person name="Grigoriev I.V."/>
            <person name="Buss L.W."/>
            <person name="Schierwater B."/>
            <person name="Dellaporta S.L."/>
            <person name="Rokhsar D.S."/>
        </authorList>
    </citation>
    <scope>NUCLEOTIDE SEQUENCE [LARGE SCALE GENOMIC DNA]</scope>
    <source>
        <strain evidence="1 2">Grell-BS-1999</strain>
    </source>
</reference>
<dbReference type="HOGENOM" id="CLU_1449469_0_0_1"/>
<protein>
    <recommendedName>
        <fullName evidence="3">RING-type domain-containing protein</fullName>
    </recommendedName>
</protein>
<dbReference type="AlphaFoldDB" id="B3S8S7"/>
<dbReference type="Gene3D" id="3.30.40.10">
    <property type="entry name" value="Zinc/RING finger domain, C3HC4 (zinc finger)"/>
    <property type="match status" value="1"/>
</dbReference>
<evidence type="ECO:0000313" key="1">
    <source>
        <dbReference type="EMBL" id="EDV21005.1"/>
    </source>
</evidence>
<name>B3S8S7_TRIAD</name>
<dbReference type="CTD" id="6757861"/>
<organism evidence="1 2">
    <name type="scientific">Trichoplax adhaerens</name>
    <name type="common">Trichoplax reptans</name>
    <dbReference type="NCBI Taxonomy" id="10228"/>
    <lineage>
        <taxon>Eukaryota</taxon>
        <taxon>Metazoa</taxon>
        <taxon>Placozoa</taxon>
        <taxon>Uniplacotomia</taxon>
        <taxon>Trichoplacea</taxon>
        <taxon>Trichoplacidae</taxon>
        <taxon>Trichoplax</taxon>
    </lineage>
</organism>
<gene>
    <name evidence="1" type="ORF">TRIADDRAFT_60647</name>
</gene>
<dbReference type="OrthoDB" id="10012174at2759"/>
<dbReference type="KEGG" id="tad:TRIADDRAFT_60647"/>
<evidence type="ECO:0008006" key="3">
    <source>
        <dbReference type="Google" id="ProtNLM"/>
    </source>
</evidence>
<dbReference type="EMBL" id="DS985256">
    <property type="protein sequence ID" value="EDV21005.1"/>
    <property type="molecule type" value="Genomic_DNA"/>
</dbReference>
<dbReference type="GeneID" id="6757861"/>
<dbReference type="PhylomeDB" id="B3S8S7"/>
<keyword evidence="2" id="KW-1185">Reference proteome</keyword>